<dbReference type="eggNOG" id="COG1316">
    <property type="taxonomic scope" value="Bacteria"/>
</dbReference>
<dbReference type="Proteomes" id="UP000003280">
    <property type="component" value="Unassembled WGS sequence"/>
</dbReference>
<dbReference type="PANTHER" id="PTHR33392">
    <property type="entry name" value="POLYISOPRENYL-TEICHOIC ACID--PEPTIDOGLYCAN TEICHOIC ACID TRANSFERASE TAGU"/>
    <property type="match status" value="1"/>
</dbReference>
<evidence type="ECO:0000313" key="3">
    <source>
        <dbReference type="EMBL" id="EFM25236.1"/>
    </source>
</evidence>
<dbReference type="PANTHER" id="PTHR33392:SF6">
    <property type="entry name" value="POLYISOPRENYL-TEICHOIC ACID--PEPTIDOGLYCAN TEICHOIC ACID TRANSFERASE TAGU"/>
    <property type="match status" value="1"/>
</dbReference>
<evidence type="ECO:0000313" key="4">
    <source>
        <dbReference type="Proteomes" id="UP000003280"/>
    </source>
</evidence>
<dbReference type="EMBL" id="AEEH01000043">
    <property type="protein sequence ID" value="EFM25236.1"/>
    <property type="molecule type" value="Genomic_DNA"/>
</dbReference>
<evidence type="ECO:0000259" key="2">
    <source>
        <dbReference type="Pfam" id="PF03816"/>
    </source>
</evidence>
<dbReference type="RefSeq" id="WP_008901939.1">
    <property type="nucleotide sequence ID" value="NZ_GL397071.1"/>
</dbReference>
<dbReference type="InterPro" id="IPR004474">
    <property type="entry name" value="LytR_CpsA_psr"/>
</dbReference>
<dbReference type="AlphaFoldDB" id="E0NLP5"/>
<accession>E0NLP5</accession>
<dbReference type="InterPro" id="IPR050922">
    <property type="entry name" value="LytR/CpsA/Psr_CW_biosynth"/>
</dbReference>
<dbReference type="STRING" id="862517.HMPREF9225_1125"/>
<name>E0NLP5_9FIRM</name>
<dbReference type="Pfam" id="PF03816">
    <property type="entry name" value="LytR_cpsA_psr"/>
    <property type="match status" value="1"/>
</dbReference>
<feature type="domain" description="Cell envelope-related transcriptional attenuator" evidence="2">
    <location>
        <begin position="82"/>
        <end position="232"/>
    </location>
</feature>
<proteinExistence type="inferred from homology"/>
<dbReference type="NCBIfam" id="TIGR00350">
    <property type="entry name" value="lytR_cpsA_psr"/>
    <property type="match status" value="1"/>
</dbReference>
<reference evidence="3 4" key="1">
    <citation type="submission" date="2010-07" db="EMBL/GenBank/DDBJ databases">
        <authorList>
            <person name="Muzny D."/>
            <person name="Qin X."/>
            <person name="Deng J."/>
            <person name="Jiang H."/>
            <person name="Liu Y."/>
            <person name="Qu J."/>
            <person name="Song X.-Z."/>
            <person name="Zhang L."/>
            <person name="Thornton R."/>
            <person name="Coyle M."/>
            <person name="Francisco L."/>
            <person name="Jackson L."/>
            <person name="Javaid M."/>
            <person name="Korchina V."/>
            <person name="Kovar C."/>
            <person name="Mata R."/>
            <person name="Mathew T."/>
            <person name="Ngo R."/>
            <person name="Nguyen L."/>
            <person name="Nguyen N."/>
            <person name="Okwuonu G."/>
            <person name="Ongeri F."/>
            <person name="Pham C."/>
            <person name="Simmons D."/>
            <person name="Wilczek-Boney K."/>
            <person name="Hale W."/>
            <person name="Jakkamsetti A."/>
            <person name="Pham P."/>
            <person name="Ruth R."/>
            <person name="San Lucas F."/>
            <person name="Warren J."/>
            <person name="Zhang J."/>
            <person name="Zhao Z."/>
            <person name="Zhou C."/>
            <person name="Zhu D."/>
            <person name="Lee S."/>
            <person name="Bess C."/>
            <person name="Blankenburg K."/>
            <person name="Forbes L."/>
            <person name="Fu Q."/>
            <person name="Gubbala S."/>
            <person name="Hirani K."/>
            <person name="Jayaseelan J.C."/>
            <person name="Lara F."/>
            <person name="Munidasa M."/>
            <person name="Palculict T."/>
            <person name="Patil S."/>
            <person name="Pu L.-L."/>
            <person name="Saada N."/>
            <person name="Tang L."/>
            <person name="Weissenberger G."/>
            <person name="Zhu Y."/>
            <person name="Hemphill L."/>
            <person name="Shang Y."/>
            <person name="Youmans B."/>
            <person name="Ayvaz T."/>
            <person name="Ross M."/>
            <person name="Santibanez J."/>
            <person name="Aqrawi P."/>
            <person name="Gross S."/>
            <person name="Joshi V."/>
            <person name="Fowler G."/>
            <person name="Nazareth L."/>
            <person name="Reid J."/>
            <person name="Worley K."/>
            <person name="Petrosino J."/>
            <person name="Highlander S."/>
            <person name="Gibbs R."/>
        </authorList>
    </citation>
    <scope>NUCLEOTIDE SEQUENCE [LARGE SCALE GENOMIC DNA]</scope>
    <source>
        <strain evidence="3 4">ATCC BAA-1640</strain>
    </source>
</reference>
<evidence type="ECO:0000256" key="1">
    <source>
        <dbReference type="ARBA" id="ARBA00006068"/>
    </source>
</evidence>
<comment type="similarity">
    <text evidence="1">Belongs to the LytR/CpsA/Psr (LCP) family.</text>
</comment>
<sequence length="331" mass="37665">MKKLIKVFFVLVVLSLSGLLIFLYATKPGIAKIGVDKLKRQTEEKEKQKNIFDNKKRINILLLGATSTSTLANPESKERGQSDTIMLISIDAIENKVQVLSIPRDSWVKIKGHGERKINDAYVLGDVPLAVDTIENLLDTYIDHYVVVKYDIIEQLVDALGGVDIEWNRPDYKYEDNWIYPPLKIDLKRGTNHLNGRETVAYLRARKAYRDSDLGRIDAQQGFLMQIFKELKSPSTILLVPKLLEMAVNNVETDLSYGDIAYLATWGLKLNSPDIRMDKITGDFVKKTQSGVQVDVIDLYKTQAIKKLHEFPFNFVMPDRTQEMESITVGN</sequence>
<dbReference type="OrthoDB" id="305468at2"/>
<keyword evidence="4" id="KW-1185">Reference proteome</keyword>
<protein>
    <submittedName>
        <fullName evidence="3">Cell envelope-like function transcriptional attenuator common domain protein</fullName>
    </submittedName>
</protein>
<comment type="caution">
    <text evidence="3">The sequence shown here is derived from an EMBL/GenBank/DDBJ whole genome shotgun (WGS) entry which is preliminary data.</text>
</comment>
<dbReference type="Gene3D" id="3.40.630.190">
    <property type="entry name" value="LCP protein"/>
    <property type="match status" value="1"/>
</dbReference>
<dbReference type="HOGENOM" id="CLU_016455_5_2_9"/>
<organism evidence="3 4">
    <name type="scientific">Peptoniphilus duerdenii ATCC BAA-1640</name>
    <dbReference type="NCBI Taxonomy" id="862517"/>
    <lineage>
        <taxon>Bacteria</taxon>
        <taxon>Bacillati</taxon>
        <taxon>Bacillota</taxon>
        <taxon>Tissierellia</taxon>
        <taxon>Tissierellales</taxon>
        <taxon>Peptoniphilaceae</taxon>
        <taxon>Peptoniphilus</taxon>
    </lineage>
</organism>
<gene>
    <name evidence="3" type="ORF">HMPREF9225_1125</name>
</gene>